<comment type="cofactor">
    <cofactor evidence="1 9">
        <name>FAD</name>
        <dbReference type="ChEBI" id="CHEBI:57692"/>
    </cofactor>
</comment>
<evidence type="ECO:0000256" key="9">
    <source>
        <dbReference type="RuleBase" id="RU367158"/>
    </source>
</evidence>
<dbReference type="GO" id="GO:0071949">
    <property type="term" value="F:FAD binding"/>
    <property type="evidence" value="ECO:0007669"/>
    <property type="project" value="UniProtKB-UniRule"/>
</dbReference>
<dbReference type="Gene3D" id="3.30.43.10">
    <property type="entry name" value="Uridine Diphospho-n-acetylenolpyruvylglucosamine Reductase, domain 2"/>
    <property type="match status" value="1"/>
</dbReference>
<dbReference type="Gene3D" id="3.30.465.10">
    <property type="match status" value="1"/>
</dbReference>
<dbReference type="Proteomes" id="UP001244011">
    <property type="component" value="Unassembled WGS sequence"/>
</dbReference>
<dbReference type="InterPro" id="IPR007173">
    <property type="entry name" value="ALO_C"/>
</dbReference>
<dbReference type="GO" id="GO:0003885">
    <property type="term" value="F:D-arabinono-1,4-lactone oxidase activity"/>
    <property type="evidence" value="ECO:0007669"/>
    <property type="project" value="UniProtKB-UniRule"/>
</dbReference>
<evidence type="ECO:0000313" key="11">
    <source>
        <dbReference type="EMBL" id="KAK1768744.1"/>
    </source>
</evidence>
<keyword evidence="12" id="KW-1185">Reference proteome</keyword>
<comment type="pathway">
    <text evidence="2 9">Cofactor biosynthesis; D-erythroascorbate biosynthesis; dehydro-D-arabinono-1,4-lactone from D-arabinose: step 2/2.</text>
</comment>
<keyword evidence="9" id="KW-0496">Mitochondrion</keyword>
<evidence type="ECO:0000256" key="8">
    <source>
        <dbReference type="ARBA" id="ARBA00033418"/>
    </source>
</evidence>
<dbReference type="PIRSF" id="PIRSF000136">
    <property type="entry name" value="LGO_GLO"/>
    <property type="match status" value="1"/>
</dbReference>
<dbReference type="EC" id="1.1.3.37" evidence="4 9"/>
<dbReference type="PROSITE" id="PS00862">
    <property type="entry name" value="OX2_COVAL_FAD"/>
    <property type="match status" value="1"/>
</dbReference>
<comment type="similarity">
    <text evidence="3 9">Belongs to the oxygen-dependent FAD-linked oxidoreductase family.</text>
</comment>
<dbReference type="Gene3D" id="3.30.70.2520">
    <property type="match status" value="1"/>
</dbReference>
<evidence type="ECO:0000259" key="10">
    <source>
        <dbReference type="PROSITE" id="PS51387"/>
    </source>
</evidence>
<protein>
    <recommendedName>
        <fullName evidence="4 9">D-arabinono-1,4-lactone oxidase</fullName>
        <shortName evidence="9">ALO</shortName>
        <ecNumber evidence="4 9">1.1.3.37</ecNumber>
    </recommendedName>
    <alternativeName>
        <fullName evidence="8 9">L-galactono-gamma-lactone oxidase</fullName>
    </alternativeName>
</protein>
<evidence type="ECO:0000256" key="5">
    <source>
        <dbReference type="ARBA" id="ARBA00022630"/>
    </source>
</evidence>
<dbReference type="PANTHER" id="PTHR43762:SF1">
    <property type="entry name" value="D-ARABINONO-1,4-LACTONE OXIDASE"/>
    <property type="match status" value="1"/>
</dbReference>
<dbReference type="PROSITE" id="PS51387">
    <property type="entry name" value="FAD_PCMH"/>
    <property type="match status" value="1"/>
</dbReference>
<sequence length="558" mass="61714">MPHDASPGVDLSHLPTHVRELVSSSSSAGIPFRARTQHLHSTWARTFSSLPELYIQPESLPEIEHAVSLARRCGRRITTVGSGHSPSDITCTSSWLMNLDRFDRVLDLDASTGVVTMQAGIRLFQLCDHLDAHGLAMPNLGSINSQSIAGVISTGTHGSSLQHGLISERVLSLKIVLADGRARACSPTRDPDLFRAALLSLGALGVIAEVTFQAVPAFSLRWDQTIYDDETVFAAWEARTLWSQADFVRVWWFPYMRRAVVWKADVVSSADLASGRAAHVDPPRSYYDGALGYYVYHNLLYLSRLVPRILPWVEWFVFGMQYGFRDGAASTIGAVQPSRDALLMNCLYSQYVNEWALPLDKGPSALRRLGAWLSRRRPADHGIPFACPAGSYVHSPVEVRASDSGVHTGAARANRPWLDPTERGGPTLYLNAIMYRPYGLDPPGRDDYYRGFEWLMRDLGGRPHWAKNFSATAADVEAWYGDDLRTWRRVRDEADPQGMFVGPWHRRLVLGGRGDGDGDGKVAEEQLLLPLEETELSPGRARNGGVLWRGTLGGGGRV</sequence>
<evidence type="ECO:0000256" key="7">
    <source>
        <dbReference type="ARBA" id="ARBA00023002"/>
    </source>
</evidence>
<evidence type="ECO:0000256" key="1">
    <source>
        <dbReference type="ARBA" id="ARBA00001974"/>
    </source>
</evidence>
<dbReference type="GO" id="GO:0031966">
    <property type="term" value="C:mitochondrial membrane"/>
    <property type="evidence" value="ECO:0007669"/>
    <property type="project" value="UniProtKB-SubCell"/>
</dbReference>
<dbReference type="InterPro" id="IPR006094">
    <property type="entry name" value="Oxid_FAD_bind_N"/>
</dbReference>
<dbReference type="InterPro" id="IPR016167">
    <property type="entry name" value="FAD-bd_PCMH_sub1"/>
</dbReference>
<accession>A0AAJ0C250</accession>
<feature type="domain" description="FAD-binding PCMH-type" evidence="10">
    <location>
        <begin position="47"/>
        <end position="217"/>
    </location>
</feature>
<dbReference type="EMBL" id="MU839004">
    <property type="protein sequence ID" value="KAK1768744.1"/>
    <property type="molecule type" value="Genomic_DNA"/>
</dbReference>
<keyword evidence="6 9" id="KW-0274">FAD</keyword>
<dbReference type="InterPro" id="IPR010031">
    <property type="entry name" value="FAD_lactone_oxidase-like"/>
</dbReference>
<dbReference type="InterPro" id="IPR016166">
    <property type="entry name" value="FAD-bd_PCMH"/>
</dbReference>
<comment type="caution">
    <text evidence="11">The sequence shown here is derived from an EMBL/GenBank/DDBJ whole genome shotgun (WGS) entry which is preliminary data.</text>
</comment>
<comment type="subcellular location">
    <subcellularLocation>
        <location evidence="9">Mitochondrion membrane</location>
    </subcellularLocation>
</comment>
<dbReference type="Pfam" id="PF04030">
    <property type="entry name" value="ALO"/>
    <property type="match status" value="1"/>
</dbReference>
<comment type="catalytic activity">
    <reaction evidence="9">
        <text>D-arabinono-1,4-lactone + O2 = dehydro-D-arabinono-1,4-lactone + H2O2 + H(+)</text>
        <dbReference type="Rhea" id="RHEA:23756"/>
        <dbReference type="ChEBI" id="CHEBI:15378"/>
        <dbReference type="ChEBI" id="CHEBI:15379"/>
        <dbReference type="ChEBI" id="CHEBI:16240"/>
        <dbReference type="ChEBI" id="CHEBI:16292"/>
        <dbReference type="ChEBI" id="CHEBI:58277"/>
        <dbReference type="EC" id="1.1.3.37"/>
    </reaction>
</comment>
<dbReference type="GeneID" id="85309185"/>
<evidence type="ECO:0000313" key="12">
    <source>
        <dbReference type="Proteomes" id="UP001244011"/>
    </source>
</evidence>
<organism evidence="11 12">
    <name type="scientific">Phialemonium atrogriseum</name>
    <dbReference type="NCBI Taxonomy" id="1093897"/>
    <lineage>
        <taxon>Eukaryota</taxon>
        <taxon>Fungi</taxon>
        <taxon>Dikarya</taxon>
        <taxon>Ascomycota</taxon>
        <taxon>Pezizomycotina</taxon>
        <taxon>Sordariomycetes</taxon>
        <taxon>Sordariomycetidae</taxon>
        <taxon>Cephalothecales</taxon>
        <taxon>Cephalothecaceae</taxon>
        <taxon>Phialemonium</taxon>
    </lineage>
</organism>
<keyword evidence="5 9" id="KW-0285">Flavoprotein</keyword>
<evidence type="ECO:0000256" key="6">
    <source>
        <dbReference type="ARBA" id="ARBA00022827"/>
    </source>
</evidence>
<dbReference type="PANTHER" id="PTHR43762">
    <property type="entry name" value="L-GULONOLACTONE OXIDASE"/>
    <property type="match status" value="1"/>
</dbReference>
<dbReference type="InterPro" id="IPR006093">
    <property type="entry name" value="Oxy_OxRdtase_FAD_BS"/>
</dbReference>
<evidence type="ECO:0000256" key="3">
    <source>
        <dbReference type="ARBA" id="ARBA00005466"/>
    </source>
</evidence>
<dbReference type="Pfam" id="PF01565">
    <property type="entry name" value="FAD_binding_4"/>
    <property type="match status" value="1"/>
</dbReference>
<dbReference type="AlphaFoldDB" id="A0AAJ0C250"/>
<evidence type="ECO:0000256" key="4">
    <source>
        <dbReference type="ARBA" id="ARBA00013136"/>
    </source>
</evidence>
<dbReference type="InterPro" id="IPR030654">
    <property type="entry name" value="Sugar_lactone_oxidase"/>
</dbReference>
<evidence type="ECO:0000256" key="2">
    <source>
        <dbReference type="ARBA" id="ARBA00005083"/>
    </source>
</evidence>
<name>A0AAJ0C250_9PEZI</name>
<dbReference type="InterPro" id="IPR016169">
    <property type="entry name" value="FAD-bd_PCMH_sub2"/>
</dbReference>
<keyword evidence="7 9" id="KW-0560">Oxidoreductase</keyword>
<reference evidence="11" key="1">
    <citation type="submission" date="2023-06" db="EMBL/GenBank/DDBJ databases">
        <title>Genome-scale phylogeny and comparative genomics of the fungal order Sordariales.</title>
        <authorList>
            <consortium name="Lawrence Berkeley National Laboratory"/>
            <person name="Hensen N."/>
            <person name="Bonometti L."/>
            <person name="Westerberg I."/>
            <person name="Brannstrom I.O."/>
            <person name="Guillou S."/>
            <person name="Cros-Aarteil S."/>
            <person name="Calhoun S."/>
            <person name="Haridas S."/>
            <person name="Kuo A."/>
            <person name="Mondo S."/>
            <person name="Pangilinan J."/>
            <person name="Riley R."/>
            <person name="Labutti K."/>
            <person name="Andreopoulos B."/>
            <person name="Lipzen A."/>
            <person name="Chen C."/>
            <person name="Yanf M."/>
            <person name="Daum C."/>
            <person name="Ng V."/>
            <person name="Clum A."/>
            <person name="Steindorff A."/>
            <person name="Ohm R."/>
            <person name="Martin F."/>
            <person name="Silar P."/>
            <person name="Natvig D."/>
            <person name="Lalanne C."/>
            <person name="Gautier V."/>
            <person name="Ament-Velasquez S.L."/>
            <person name="Kruys A."/>
            <person name="Hutchinson M.I."/>
            <person name="Powell A.J."/>
            <person name="Barry K."/>
            <person name="Miller A.N."/>
            <person name="Grigoriev I.V."/>
            <person name="Debuchy R."/>
            <person name="Gladieux P."/>
            <person name="Thoren M.H."/>
            <person name="Johannesson H."/>
        </authorList>
    </citation>
    <scope>NUCLEOTIDE SEQUENCE</scope>
    <source>
        <strain evidence="11">8032-3</strain>
    </source>
</reference>
<dbReference type="NCBIfam" id="TIGR01678">
    <property type="entry name" value="FAD_lactone_ox"/>
    <property type="match status" value="1"/>
</dbReference>
<dbReference type="SUPFAM" id="SSF56176">
    <property type="entry name" value="FAD-binding/transporter-associated domain-like"/>
    <property type="match status" value="1"/>
</dbReference>
<dbReference type="InterPro" id="IPR036318">
    <property type="entry name" value="FAD-bd_PCMH-like_sf"/>
</dbReference>
<gene>
    <name evidence="11" type="ORF">QBC33DRAFT_513686</name>
</gene>
<proteinExistence type="inferred from homology"/>
<dbReference type="RefSeq" id="XP_060284957.1">
    <property type="nucleotide sequence ID" value="XM_060425998.1"/>
</dbReference>